<gene>
    <name evidence="8" type="ORF">GCM10009823_32760</name>
</gene>
<evidence type="ECO:0000313" key="8">
    <source>
        <dbReference type="EMBL" id="GAA2106576.1"/>
    </source>
</evidence>
<dbReference type="EMBL" id="BAAAPZ010000019">
    <property type="protein sequence ID" value="GAA2106576.1"/>
    <property type="molecule type" value="Genomic_DNA"/>
</dbReference>
<evidence type="ECO:0000256" key="2">
    <source>
        <dbReference type="ARBA" id="ARBA00022618"/>
    </source>
</evidence>
<evidence type="ECO:0000256" key="6">
    <source>
        <dbReference type="SAM" id="MobiDB-lite"/>
    </source>
</evidence>
<proteinExistence type="predicted"/>
<dbReference type="RefSeq" id="WP_291794793.1">
    <property type="nucleotide sequence ID" value="NZ_BAAAPZ010000019.1"/>
</dbReference>
<keyword evidence="9" id="KW-1185">Reference proteome</keyword>
<dbReference type="Proteomes" id="UP001500984">
    <property type="component" value="Unassembled WGS sequence"/>
</dbReference>
<feature type="transmembrane region" description="Helical" evidence="7">
    <location>
        <begin position="32"/>
        <end position="54"/>
    </location>
</feature>
<protein>
    <recommendedName>
        <fullName evidence="10">Cell division protein FtsQ</fullName>
    </recommendedName>
</protein>
<accession>A0ABN2X852</accession>
<dbReference type="InterPro" id="IPR050487">
    <property type="entry name" value="FtsQ_DivIB"/>
</dbReference>
<evidence type="ECO:0000256" key="4">
    <source>
        <dbReference type="ARBA" id="ARBA00022989"/>
    </source>
</evidence>
<name>A0ABN2X852_9MICO</name>
<comment type="caution">
    <text evidence="8">The sequence shown here is derived from an EMBL/GenBank/DDBJ whole genome shotgun (WGS) entry which is preliminary data.</text>
</comment>
<feature type="region of interest" description="Disordered" evidence="6">
    <location>
        <begin position="1"/>
        <end position="24"/>
    </location>
</feature>
<reference evidence="8 9" key="1">
    <citation type="journal article" date="2019" name="Int. J. Syst. Evol. Microbiol.">
        <title>The Global Catalogue of Microorganisms (GCM) 10K type strain sequencing project: providing services to taxonomists for standard genome sequencing and annotation.</title>
        <authorList>
            <consortium name="The Broad Institute Genomics Platform"/>
            <consortium name="The Broad Institute Genome Sequencing Center for Infectious Disease"/>
            <person name="Wu L."/>
            <person name="Ma J."/>
        </authorList>
    </citation>
    <scope>NUCLEOTIDE SEQUENCE [LARGE SCALE GENOMIC DNA]</scope>
    <source>
        <strain evidence="8 9">JCM 15900</strain>
    </source>
</reference>
<keyword evidence="5" id="KW-0131">Cell cycle</keyword>
<dbReference type="PANTHER" id="PTHR37820">
    <property type="entry name" value="CELL DIVISION PROTEIN DIVIB"/>
    <property type="match status" value="1"/>
</dbReference>
<evidence type="ECO:0000256" key="5">
    <source>
        <dbReference type="ARBA" id="ARBA00023306"/>
    </source>
</evidence>
<evidence type="ECO:0008006" key="10">
    <source>
        <dbReference type="Google" id="ProtNLM"/>
    </source>
</evidence>
<evidence type="ECO:0000256" key="1">
    <source>
        <dbReference type="ARBA" id="ARBA00022475"/>
    </source>
</evidence>
<sequence length="269" mass="26928">MSGPVGTAPARPGRDDTADLSEVRSRRNRTRLVRWLTAGGVVLALLAAAATAWFSPLLKVESVTVTGGGITDPDAVAQEAEAAVLGVPLPQVRTGSLGEELRAANPTAAAVRVAYSGPRSIAVEIEDRVPVIGVADGAAAARYDADGVRIDTVPASQLEADGLPALTVARTADPSAAAVQAAALMAEAGGALPGQVTQLRAEGRSGVLTAVIALEDGDGATAEVVFGDASEAERKARIAGYLLADGARRVDVSAPDAPAAGNAPAEDGS</sequence>
<evidence type="ECO:0000256" key="3">
    <source>
        <dbReference type="ARBA" id="ARBA00022692"/>
    </source>
</evidence>
<feature type="compositionally biased region" description="Basic and acidic residues" evidence="6">
    <location>
        <begin position="12"/>
        <end position="24"/>
    </location>
</feature>
<keyword evidence="4 7" id="KW-1133">Transmembrane helix</keyword>
<evidence type="ECO:0000313" key="9">
    <source>
        <dbReference type="Proteomes" id="UP001500984"/>
    </source>
</evidence>
<keyword evidence="7" id="KW-0472">Membrane</keyword>
<keyword evidence="2" id="KW-0132">Cell division</keyword>
<keyword evidence="3 7" id="KW-0812">Transmembrane</keyword>
<keyword evidence="1" id="KW-1003">Cell membrane</keyword>
<evidence type="ECO:0000256" key="7">
    <source>
        <dbReference type="SAM" id="Phobius"/>
    </source>
</evidence>
<organism evidence="8 9">
    <name type="scientific">Brevibacterium salitolerans</name>
    <dbReference type="NCBI Taxonomy" id="1403566"/>
    <lineage>
        <taxon>Bacteria</taxon>
        <taxon>Bacillati</taxon>
        <taxon>Actinomycetota</taxon>
        <taxon>Actinomycetes</taxon>
        <taxon>Micrococcales</taxon>
        <taxon>Brevibacteriaceae</taxon>
        <taxon>Brevibacterium</taxon>
    </lineage>
</organism>
<dbReference type="PANTHER" id="PTHR37820:SF1">
    <property type="entry name" value="CELL DIVISION PROTEIN FTSQ"/>
    <property type="match status" value="1"/>
</dbReference>